<reference evidence="2 3" key="1">
    <citation type="submission" date="2019-11" db="EMBL/GenBank/DDBJ databases">
        <title>Bacillus lacus genome.</title>
        <authorList>
            <person name="Allen C.J."/>
            <person name="Newman J.D."/>
        </authorList>
    </citation>
    <scope>NUCLEOTIDE SEQUENCE [LARGE SCALE GENOMIC DNA]</scope>
    <source>
        <strain evidence="2 3">KCTC 33946</strain>
    </source>
</reference>
<comment type="caution">
    <text evidence="2">The sequence shown here is derived from an EMBL/GenBank/DDBJ whole genome shotgun (WGS) entry which is preliminary data.</text>
</comment>
<dbReference type="Proteomes" id="UP000448867">
    <property type="component" value="Unassembled WGS sequence"/>
</dbReference>
<keyword evidence="1" id="KW-0175">Coiled coil</keyword>
<dbReference type="EMBL" id="WKKI01000021">
    <property type="protein sequence ID" value="MRX72775.1"/>
    <property type="molecule type" value="Genomic_DNA"/>
</dbReference>
<keyword evidence="3" id="KW-1185">Reference proteome</keyword>
<dbReference type="AlphaFoldDB" id="A0A7X2IZW7"/>
<accession>A0A7X2IZW7</accession>
<dbReference type="InterPro" id="IPR046905">
    <property type="entry name" value="ABC-3C_MC1"/>
</dbReference>
<feature type="coiled-coil region" evidence="1">
    <location>
        <begin position="191"/>
        <end position="222"/>
    </location>
</feature>
<dbReference type="OrthoDB" id="2221833at2"/>
<organism evidence="2 3">
    <name type="scientific">Metabacillus lacus</name>
    <dbReference type="NCBI Taxonomy" id="1983721"/>
    <lineage>
        <taxon>Bacteria</taxon>
        <taxon>Bacillati</taxon>
        <taxon>Bacillota</taxon>
        <taxon>Bacilli</taxon>
        <taxon>Bacillales</taxon>
        <taxon>Bacillaceae</taxon>
        <taxon>Metabacillus</taxon>
    </lineage>
</organism>
<evidence type="ECO:0000313" key="2">
    <source>
        <dbReference type="EMBL" id="MRX72775.1"/>
    </source>
</evidence>
<name>A0A7X2IZW7_9BACI</name>
<proteinExistence type="predicted"/>
<protein>
    <submittedName>
        <fullName evidence="2">Uncharacterized protein</fullName>
    </submittedName>
</protein>
<evidence type="ECO:0000256" key="1">
    <source>
        <dbReference type="SAM" id="Coils"/>
    </source>
</evidence>
<gene>
    <name evidence="2" type="ORF">GJU40_11525</name>
</gene>
<sequence>MNNFVKTIFIEAGFEFYERLIFNGDFSANFSFFTRTINNKFDFYLVGNFREGEVNLEGLQQELTQCLDSILLEMNVSGLDKNLSFLLLLETESIAYSKERTRYIYNIEEDPYDFKKYVLTYTKGQFEALIIQLNEMKEEPLLKILNYFLLEKKLFSSFKKKEENRNTIENQEAVIYDLVSKLFIKLPFLSVNIKQENLVSLKKEIDEKLNQTQSNIVSLMLEQYIKDPELQINDILTVIGCEYIE</sequence>
<dbReference type="RefSeq" id="WP_154307932.1">
    <property type="nucleotide sequence ID" value="NZ_WKKI01000021.1"/>
</dbReference>
<evidence type="ECO:0000313" key="3">
    <source>
        <dbReference type="Proteomes" id="UP000448867"/>
    </source>
</evidence>
<dbReference type="Pfam" id="PF20289">
    <property type="entry name" value="MComp1"/>
    <property type="match status" value="1"/>
</dbReference>